<proteinExistence type="predicted"/>
<keyword evidence="3" id="KW-1185">Reference proteome</keyword>
<protein>
    <submittedName>
        <fullName evidence="2">GNAT family N-acetyltransferase</fullName>
        <ecNumber evidence="2">2.3.1.-</ecNumber>
    </submittedName>
</protein>
<dbReference type="Pfam" id="PF13302">
    <property type="entry name" value="Acetyltransf_3"/>
    <property type="match status" value="1"/>
</dbReference>
<name>A0AAE3ILL7_9BACT</name>
<dbReference type="InterPro" id="IPR051908">
    <property type="entry name" value="Ribosomal_N-acetyltransferase"/>
</dbReference>
<dbReference type="SUPFAM" id="SSF55729">
    <property type="entry name" value="Acyl-CoA N-acyltransferases (Nat)"/>
    <property type="match status" value="1"/>
</dbReference>
<feature type="domain" description="N-acetyltransferase" evidence="1">
    <location>
        <begin position="27"/>
        <end position="172"/>
    </location>
</feature>
<evidence type="ECO:0000313" key="2">
    <source>
        <dbReference type="EMBL" id="MCU7693170.1"/>
    </source>
</evidence>
<keyword evidence="2" id="KW-0808">Transferase</keyword>
<dbReference type="PANTHER" id="PTHR43441">
    <property type="entry name" value="RIBOSOMAL-PROTEIN-SERINE ACETYLTRANSFERASE"/>
    <property type="match status" value="1"/>
</dbReference>
<sequence length="193" mass="21922">MEILFFMEFIINNTIKLEQTAPSHAQPLFAAIDRNRQHLRKFLSWVDYMQSADDVAKYIQSCQSLNQAGEELSFVIMNDQVLCGRIGLHLISRQHKNAEIGYWLTEEAQGNGIVTACCKELISYAFRQLGLHRITIKAAVENHRSQSVPQRLGFTTEGILRGAELVNNQFLDLIVYSILKQEWAAENVVLPSA</sequence>
<dbReference type="CDD" id="cd04301">
    <property type="entry name" value="NAT_SF"/>
    <property type="match status" value="1"/>
</dbReference>
<dbReference type="Proteomes" id="UP001209317">
    <property type="component" value="Unassembled WGS sequence"/>
</dbReference>
<dbReference type="RefSeq" id="WP_263036658.1">
    <property type="nucleotide sequence ID" value="NZ_JAOTPL010000001.1"/>
</dbReference>
<dbReference type="EC" id="2.3.1.-" evidence="2"/>
<dbReference type="Gene3D" id="3.40.630.30">
    <property type="match status" value="1"/>
</dbReference>
<evidence type="ECO:0000313" key="3">
    <source>
        <dbReference type="Proteomes" id="UP001209317"/>
    </source>
</evidence>
<gene>
    <name evidence="2" type="ORF">OD355_01425</name>
</gene>
<dbReference type="GO" id="GO:0008999">
    <property type="term" value="F:protein-N-terminal-alanine acetyltransferase activity"/>
    <property type="evidence" value="ECO:0007669"/>
    <property type="project" value="TreeGrafter"/>
</dbReference>
<dbReference type="AlphaFoldDB" id="A0AAE3ILL7"/>
<keyword evidence="2" id="KW-0012">Acyltransferase</keyword>
<comment type="caution">
    <text evidence="2">The sequence shown here is derived from an EMBL/GenBank/DDBJ whole genome shotgun (WGS) entry which is preliminary data.</text>
</comment>
<dbReference type="PANTHER" id="PTHR43441:SF12">
    <property type="entry name" value="RIBOSOMAL N-ACETYLTRANSFERASE YDAF-RELATED"/>
    <property type="match status" value="1"/>
</dbReference>
<organism evidence="2 3">
    <name type="scientific">Haoranjiania flava</name>
    <dbReference type="NCBI Taxonomy" id="1856322"/>
    <lineage>
        <taxon>Bacteria</taxon>
        <taxon>Pseudomonadati</taxon>
        <taxon>Bacteroidota</taxon>
        <taxon>Chitinophagia</taxon>
        <taxon>Chitinophagales</taxon>
        <taxon>Chitinophagaceae</taxon>
        <taxon>Haoranjiania</taxon>
    </lineage>
</organism>
<dbReference type="GO" id="GO:1990189">
    <property type="term" value="F:protein N-terminal-serine acetyltransferase activity"/>
    <property type="evidence" value="ECO:0007669"/>
    <property type="project" value="TreeGrafter"/>
</dbReference>
<dbReference type="GO" id="GO:0005737">
    <property type="term" value="C:cytoplasm"/>
    <property type="evidence" value="ECO:0007669"/>
    <property type="project" value="TreeGrafter"/>
</dbReference>
<reference evidence="2" key="1">
    <citation type="submission" date="2022-10" db="EMBL/GenBank/DDBJ databases">
        <authorList>
            <person name="Kim H.S."/>
            <person name="Kim J.-S."/>
            <person name="Suh M.K."/>
            <person name="Eom M.K."/>
            <person name="Lee J.-S."/>
        </authorList>
    </citation>
    <scope>NUCLEOTIDE SEQUENCE</scope>
    <source>
        <strain evidence="2">LIP-5</strain>
    </source>
</reference>
<dbReference type="InterPro" id="IPR016181">
    <property type="entry name" value="Acyl_CoA_acyltransferase"/>
</dbReference>
<accession>A0AAE3ILL7</accession>
<evidence type="ECO:0000259" key="1">
    <source>
        <dbReference type="PROSITE" id="PS51186"/>
    </source>
</evidence>
<dbReference type="EMBL" id="JAOTPL010000001">
    <property type="protein sequence ID" value="MCU7693170.1"/>
    <property type="molecule type" value="Genomic_DNA"/>
</dbReference>
<dbReference type="PROSITE" id="PS51186">
    <property type="entry name" value="GNAT"/>
    <property type="match status" value="1"/>
</dbReference>
<dbReference type="InterPro" id="IPR000182">
    <property type="entry name" value="GNAT_dom"/>
</dbReference>